<dbReference type="EMBL" id="JH431728">
    <property type="status" value="NOT_ANNOTATED_CDS"/>
    <property type="molecule type" value="Genomic_DNA"/>
</dbReference>
<keyword evidence="16" id="KW-1185">Reference proteome</keyword>
<organism evidence="15 16">
    <name type="scientific">Strigamia maritima</name>
    <name type="common">European centipede</name>
    <name type="synonym">Geophilus maritimus</name>
    <dbReference type="NCBI Taxonomy" id="126957"/>
    <lineage>
        <taxon>Eukaryota</taxon>
        <taxon>Metazoa</taxon>
        <taxon>Ecdysozoa</taxon>
        <taxon>Arthropoda</taxon>
        <taxon>Myriapoda</taxon>
        <taxon>Chilopoda</taxon>
        <taxon>Pleurostigmophora</taxon>
        <taxon>Geophilomorpha</taxon>
        <taxon>Linotaeniidae</taxon>
        <taxon>Strigamia</taxon>
    </lineage>
</organism>
<dbReference type="PROSITE" id="PS50156">
    <property type="entry name" value="SSD"/>
    <property type="match status" value="1"/>
</dbReference>
<evidence type="ECO:0000256" key="12">
    <source>
        <dbReference type="ARBA" id="ARBA00049909"/>
    </source>
</evidence>
<evidence type="ECO:0000313" key="16">
    <source>
        <dbReference type="Proteomes" id="UP000014500"/>
    </source>
</evidence>
<dbReference type="GO" id="GO:0005789">
    <property type="term" value="C:endoplasmic reticulum membrane"/>
    <property type="evidence" value="ECO:0007669"/>
    <property type="project" value="UniProtKB-SubCell"/>
</dbReference>
<dbReference type="InterPro" id="IPR023076">
    <property type="entry name" value="HMG_CoA_Rdtase_CS"/>
</dbReference>
<sequence>MFEKIFYSHGFFCASHPWEVIVFTLTLTLSILCMGNQLNSNTICVWSKNCSTSDFDKNAYIIFMTIIRCTAVLYIVHQFRNLRKLGSKYLLGIALLFTVFSSFVFSNSVIKFFQGDFAELNEALPIFLLLIDLSKASLLAQFALTSSNQKEVRDNIARGMSLLGPTITLDTVVDTLVIGVGPLSGVKRLEVMCCFACLSVILSRDVNVWQVASFARSLKENEHKPNLILQRVKLIMSAGLSLVHVHSRWPGTAELHSIPEVVPAVHSNFMNEESMLVRWFCVSPDQVVILILVLCLTIKYIFFESYNNEEMIIPVLSENGDITPSSTICSSTTSLSNDEKKIDVMTKCTQTVTDEVNYGTDSLCLTPSAPRSMEDCLNILKSASGTVLTDHEILSLLISKRIASYQLENIVKDPFRAVILRRLLISAKMGNEKALQDLPFRHYNYSDVTGVCCENVIGYMPVPVGVAGPLLMNGKEYYVPMATTEGCLVASTNRGCSALMRSGGVTGFLLRDAMTRGPVVTFKTVEKAVEVYRWLGRDENFAKIKSRFDSTSRFARLLGLKPICTGRNLYIRFEATTGDAMGMNMIDGRGKSIVCTALIPESVVQEVLKTTVSDLVDLNLSKDLVGSAMAGTMGGFNAQAANIVAATFIATGQDPAQVVSSSNCLTLMERDGPTKTDLRISITMPSLEVGTVGGGTSLTPQGACLDVLSAKGSCDEDPGQNAATLALVIGGTVLAGELSLLSCLAAGQLVKKPVNLHEIEFSTNFKDSIRCQRLNLYADVYTILCK</sequence>
<dbReference type="Pfam" id="PF12349">
    <property type="entry name" value="Sterol-sensing"/>
    <property type="match status" value="1"/>
</dbReference>
<feature type="transmembrane region" description="Helical" evidence="13">
    <location>
        <begin position="20"/>
        <end position="38"/>
    </location>
</feature>
<evidence type="ECO:0000256" key="5">
    <source>
        <dbReference type="ARBA" id="ARBA00016920"/>
    </source>
</evidence>
<dbReference type="InterPro" id="IPR023282">
    <property type="entry name" value="HMG_CoA_Rdtase_N"/>
</dbReference>
<dbReference type="Gene3D" id="3.90.770.10">
    <property type="entry name" value="3-hydroxy-3-methylglutaryl-coenzyme A Reductase, Chain A, domain 2"/>
    <property type="match status" value="2"/>
</dbReference>
<evidence type="ECO:0000256" key="10">
    <source>
        <dbReference type="ARBA" id="ARBA00023002"/>
    </source>
</evidence>
<dbReference type="EnsemblMetazoa" id="SMAR006801-RA">
    <property type="protein sequence ID" value="SMAR006801-PA"/>
    <property type="gene ID" value="SMAR006801"/>
</dbReference>
<dbReference type="Gene3D" id="1.10.3270.10">
    <property type="entry name" value="HMGR, N-terminal domain"/>
    <property type="match status" value="1"/>
</dbReference>
<dbReference type="PANTHER" id="PTHR10572">
    <property type="entry name" value="3-HYDROXY-3-METHYLGLUTARYL-COENZYME A REDUCTASE"/>
    <property type="match status" value="1"/>
</dbReference>
<dbReference type="GO" id="GO:0015936">
    <property type="term" value="P:coenzyme A metabolic process"/>
    <property type="evidence" value="ECO:0007669"/>
    <property type="project" value="InterPro"/>
</dbReference>
<evidence type="ECO:0000256" key="6">
    <source>
        <dbReference type="ARBA" id="ARBA00022692"/>
    </source>
</evidence>
<dbReference type="STRING" id="126957.T1IZW3"/>
<dbReference type="SUPFAM" id="SSF55035">
    <property type="entry name" value="NAD-binding domain of HMG-CoA reductase"/>
    <property type="match status" value="1"/>
</dbReference>
<dbReference type="GO" id="GO:0004420">
    <property type="term" value="F:hydroxymethylglutaryl-CoA reductase (NADPH) activity"/>
    <property type="evidence" value="ECO:0007669"/>
    <property type="project" value="UniProtKB-EC"/>
</dbReference>
<protein>
    <recommendedName>
        <fullName evidence="5">3-hydroxy-3-methylglutaryl-coenzyme A reductase</fullName>
        <ecNumber evidence="4">1.1.1.34</ecNumber>
    </recommendedName>
</protein>
<comment type="pathway">
    <text evidence="2">Metabolic intermediate biosynthesis; (R)-mevalonate biosynthesis; (R)-mevalonate from acetyl-CoA: step 3/3.</text>
</comment>
<evidence type="ECO:0000256" key="7">
    <source>
        <dbReference type="ARBA" id="ARBA00022824"/>
    </source>
</evidence>
<comment type="catalytic activity">
    <reaction evidence="12">
        <text>(R)-mevalonate + 2 NADP(+) + CoA = (3S)-3-hydroxy-3-methylglutaryl-CoA + 2 NADPH + 2 H(+)</text>
        <dbReference type="Rhea" id="RHEA:15989"/>
        <dbReference type="ChEBI" id="CHEBI:15378"/>
        <dbReference type="ChEBI" id="CHEBI:36464"/>
        <dbReference type="ChEBI" id="CHEBI:43074"/>
        <dbReference type="ChEBI" id="CHEBI:57287"/>
        <dbReference type="ChEBI" id="CHEBI:57783"/>
        <dbReference type="ChEBI" id="CHEBI:58349"/>
        <dbReference type="EC" id="1.1.1.34"/>
    </reaction>
    <physiologicalReaction direction="right-to-left" evidence="12">
        <dbReference type="Rhea" id="RHEA:15991"/>
    </physiologicalReaction>
</comment>
<reference evidence="15" key="2">
    <citation type="submission" date="2015-02" db="UniProtKB">
        <authorList>
            <consortium name="EnsemblMetazoa"/>
        </authorList>
    </citation>
    <scope>IDENTIFICATION</scope>
</reference>
<dbReference type="InterPro" id="IPR004554">
    <property type="entry name" value="HMG_CoA_Rdtase_eu_arc"/>
</dbReference>
<dbReference type="CDD" id="cd00643">
    <property type="entry name" value="HMG-CoA_reductase_classI"/>
    <property type="match status" value="1"/>
</dbReference>
<dbReference type="InterPro" id="IPR009023">
    <property type="entry name" value="HMG_CoA_Rdtase_NAD(P)-bd_sf"/>
</dbReference>
<evidence type="ECO:0000256" key="3">
    <source>
        <dbReference type="ARBA" id="ARBA00007661"/>
    </source>
</evidence>
<dbReference type="InterPro" id="IPR002202">
    <property type="entry name" value="HMG_CoA_Rdtase"/>
</dbReference>
<comment type="subcellular location">
    <subcellularLocation>
        <location evidence="1">Endoplasmic reticulum membrane</location>
        <topology evidence="1">Multi-pass membrane protein</topology>
    </subcellularLocation>
</comment>
<evidence type="ECO:0000256" key="2">
    <source>
        <dbReference type="ARBA" id="ARBA00005084"/>
    </source>
</evidence>
<keyword evidence="7" id="KW-0256">Endoplasmic reticulum</keyword>
<feature type="transmembrane region" description="Helical" evidence="13">
    <location>
        <begin position="89"/>
        <end position="106"/>
    </location>
</feature>
<dbReference type="AlphaFoldDB" id="T1IZW3"/>
<evidence type="ECO:0000313" key="15">
    <source>
        <dbReference type="EnsemblMetazoa" id="SMAR006801-PA"/>
    </source>
</evidence>
<dbReference type="GO" id="GO:0005778">
    <property type="term" value="C:peroxisomal membrane"/>
    <property type="evidence" value="ECO:0007669"/>
    <property type="project" value="TreeGrafter"/>
</dbReference>
<evidence type="ECO:0000256" key="4">
    <source>
        <dbReference type="ARBA" id="ARBA00012999"/>
    </source>
</evidence>
<feature type="domain" description="SSD" evidence="14">
    <location>
        <begin position="60"/>
        <end position="203"/>
    </location>
</feature>
<evidence type="ECO:0000256" key="8">
    <source>
        <dbReference type="ARBA" id="ARBA00022857"/>
    </source>
</evidence>
<accession>T1IZW3</accession>
<dbReference type="PRINTS" id="PR00071">
    <property type="entry name" value="HMGCOARDTASE"/>
</dbReference>
<evidence type="ECO:0000256" key="13">
    <source>
        <dbReference type="SAM" id="Phobius"/>
    </source>
</evidence>
<dbReference type="PROSITE" id="PS00066">
    <property type="entry name" value="HMG_COA_REDUCTASE_1"/>
    <property type="match status" value="1"/>
</dbReference>
<dbReference type="EC" id="1.1.1.34" evidence="4"/>
<dbReference type="PROSITE" id="PS50065">
    <property type="entry name" value="HMG_COA_REDUCTASE_4"/>
    <property type="match status" value="1"/>
</dbReference>
<dbReference type="HOGENOM" id="CLU_001734_0_1_1"/>
<dbReference type="PROSITE" id="PS00318">
    <property type="entry name" value="HMG_COA_REDUCTASE_2"/>
    <property type="match status" value="1"/>
</dbReference>
<keyword evidence="11 13" id="KW-0472">Membrane</keyword>
<keyword evidence="6 13" id="KW-0812">Transmembrane</keyword>
<dbReference type="Pfam" id="PF00368">
    <property type="entry name" value="HMG-CoA_red"/>
    <property type="match status" value="1"/>
</dbReference>
<keyword evidence="10" id="KW-0560">Oxidoreductase</keyword>
<keyword evidence="9 13" id="KW-1133">Transmembrane helix</keyword>
<dbReference type="OMA" id="DCHIAMD"/>
<evidence type="ECO:0000259" key="14">
    <source>
        <dbReference type="PROSITE" id="PS50156"/>
    </source>
</evidence>
<proteinExistence type="inferred from homology"/>
<dbReference type="SUPFAM" id="SSF56542">
    <property type="entry name" value="Substrate-binding domain of HMG-CoA reductase"/>
    <property type="match status" value="1"/>
</dbReference>
<evidence type="ECO:0000256" key="1">
    <source>
        <dbReference type="ARBA" id="ARBA00004477"/>
    </source>
</evidence>
<dbReference type="InterPro" id="IPR053958">
    <property type="entry name" value="HMGCR/SNAP/NPC1-like_SSD"/>
</dbReference>
<dbReference type="GO" id="GO:0016126">
    <property type="term" value="P:sterol biosynthetic process"/>
    <property type="evidence" value="ECO:0007669"/>
    <property type="project" value="TreeGrafter"/>
</dbReference>
<evidence type="ECO:0000256" key="11">
    <source>
        <dbReference type="ARBA" id="ARBA00023136"/>
    </source>
</evidence>
<dbReference type="PhylomeDB" id="T1IZW3"/>
<name>T1IZW3_STRMM</name>
<feature type="transmembrane region" description="Helical" evidence="13">
    <location>
        <begin position="58"/>
        <end position="77"/>
    </location>
</feature>
<dbReference type="PANTHER" id="PTHR10572:SF24">
    <property type="entry name" value="3-HYDROXY-3-METHYLGLUTARYL-COENZYME A REDUCTASE"/>
    <property type="match status" value="1"/>
</dbReference>
<reference evidence="16" key="1">
    <citation type="submission" date="2011-05" db="EMBL/GenBank/DDBJ databases">
        <authorList>
            <person name="Richards S.R."/>
            <person name="Qu J."/>
            <person name="Jiang H."/>
            <person name="Jhangiani S.N."/>
            <person name="Agravi P."/>
            <person name="Goodspeed R."/>
            <person name="Gross S."/>
            <person name="Mandapat C."/>
            <person name="Jackson L."/>
            <person name="Mathew T."/>
            <person name="Pu L."/>
            <person name="Thornton R."/>
            <person name="Saada N."/>
            <person name="Wilczek-Boney K.B."/>
            <person name="Lee S."/>
            <person name="Kovar C."/>
            <person name="Wu Y."/>
            <person name="Scherer S.E."/>
            <person name="Worley K.C."/>
            <person name="Muzny D.M."/>
            <person name="Gibbs R."/>
        </authorList>
    </citation>
    <scope>NUCLEOTIDE SEQUENCE</scope>
    <source>
        <strain evidence="16">Brora</strain>
    </source>
</reference>
<dbReference type="InterPro" id="IPR023074">
    <property type="entry name" value="HMG_CoA_Rdtase_cat_sf"/>
</dbReference>
<evidence type="ECO:0000256" key="9">
    <source>
        <dbReference type="ARBA" id="ARBA00022989"/>
    </source>
</evidence>
<comment type="similarity">
    <text evidence="3">Belongs to the HMG-CoA reductase family.</text>
</comment>
<dbReference type="InterPro" id="IPR000731">
    <property type="entry name" value="SSD"/>
</dbReference>
<keyword evidence="8" id="KW-0521">NADP</keyword>
<dbReference type="InterPro" id="IPR009029">
    <property type="entry name" value="HMG_CoA_Rdtase_sub-bd_dom_sf"/>
</dbReference>
<dbReference type="eggNOG" id="KOG2480">
    <property type="taxonomic scope" value="Eukaryota"/>
</dbReference>
<dbReference type="GO" id="GO:0008299">
    <property type="term" value="P:isoprenoid biosynthetic process"/>
    <property type="evidence" value="ECO:0007669"/>
    <property type="project" value="InterPro"/>
</dbReference>
<dbReference type="Proteomes" id="UP000014500">
    <property type="component" value="Unassembled WGS sequence"/>
</dbReference>